<evidence type="ECO:0000256" key="6">
    <source>
        <dbReference type="ARBA" id="ARBA00022692"/>
    </source>
</evidence>
<feature type="transmembrane region" description="Helical" evidence="11">
    <location>
        <begin position="425"/>
        <end position="447"/>
    </location>
</feature>
<dbReference type="Pfam" id="PF19316">
    <property type="entry name" value="PIGO_PIGG"/>
    <property type="match status" value="1"/>
</dbReference>
<dbReference type="FunFam" id="3.40.720.10:FF:000018">
    <property type="entry name" value="Putative GPI ethanolamine phosphate transferase 2"/>
    <property type="match status" value="1"/>
</dbReference>
<evidence type="ECO:0000313" key="13">
    <source>
        <dbReference type="EMBL" id="RMX41494.1"/>
    </source>
</evidence>
<dbReference type="OrthoDB" id="272139at2759"/>
<dbReference type="GO" id="GO:0051267">
    <property type="term" value="F:CP2 mannose-ethanolamine phosphotransferase activity"/>
    <property type="evidence" value="ECO:0007669"/>
    <property type="project" value="TreeGrafter"/>
</dbReference>
<evidence type="ECO:0000256" key="8">
    <source>
        <dbReference type="ARBA" id="ARBA00022989"/>
    </source>
</evidence>
<dbReference type="STRING" id="46731.A0A3M6TJT0"/>
<dbReference type="InterPro" id="IPR017850">
    <property type="entry name" value="Alkaline_phosphatase_core_sf"/>
</dbReference>
<dbReference type="AlphaFoldDB" id="A0A3M6TJT0"/>
<dbReference type="PANTHER" id="PTHR23072:SF0">
    <property type="entry name" value="GPI ETHANOLAMINE PHOSPHATE TRANSFERASE 2"/>
    <property type="match status" value="1"/>
</dbReference>
<comment type="similarity">
    <text evidence="3">Belongs to the PIGG/PIGN/PIGO family. PIGG subfamily.</text>
</comment>
<feature type="transmembrane region" description="Helical" evidence="11">
    <location>
        <begin position="7"/>
        <end position="28"/>
    </location>
</feature>
<dbReference type="InterPro" id="IPR037674">
    <property type="entry name" value="PIG-G_N"/>
</dbReference>
<dbReference type="UniPathway" id="UPA00196"/>
<accession>A0A3M6TJT0</accession>
<keyword evidence="10" id="KW-0325">Glycoprotein</keyword>
<organism evidence="13 14">
    <name type="scientific">Pocillopora damicornis</name>
    <name type="common">Cauliflower coral</name>
    <name type="synonym">Millepora damicornis</name>
    <dbReference type="NCBI Taxonomy" id="46731"/>
    <lineage>
        <taxon>Eukaryota</taxon>
        <taxon>Metazoa</taxon>
        <taxon>Cnidaria</taxon>
        <taxon>Anthozoa</taxon>
        <taxon>Hexacorallia</taxon>
        <taxon>Scleractinia</taxon>
        <taxon>Astrocoeniina</taxon>
        <taxon>Pocilloporidae</taxon>
        <taxon>Pocillopora</taxon>
    </lineage>
</organism>
<evidence type="ECO:0000259" key="12">
    <source>
        <dbReference type="Pfam" id="PF19316"/>
    </source>
</evidence>
<dbReference type="InterPro" id="IPR045687">
    <property type="entry name" value="PIGG/GPI7_C"/>
</dbReference>
<evidence type="ECO:0000256" key="5">
    <source>
        <dbReference type="ARBA" id="ARBA00022679"/>
    </source>
</evidence>
<feature type="transmembrane region" description="Helical" evidence="11">
    <location>
        <begin position="752"/>
        <end position="771"/>
    </location>
</feature>
<feature type="transmembrane region" description="Helical" evidence="11">
    <location>
        <begin position="459"/>
        <end position="481"/>
    </location>
</feature>
<dbReference type="Gene3D" id="3.40.720.10">
    <property type="entry name" value="Alkaline Phosphatase, subunit A"/>
    <property type="match status" value="1"/>
</dbReference>
<dbReference type="GO" id="GO:0006506">
    <property type="term" value="P:GPI anchor biosynthetic process"/>
    <property type="evidence" value="ECO:0007669"/>
    <property type="project" value="UniProtKB-UniPathway"/>
</dbReference>
<name>A0A3M6TJT0_POCDA</name>
<dbReference type="EMBL" id="RCHS01003481">
    <property type="protein sequence ID" value="RMX41494.1"/>
    <property type="molecule type" value="Genomic_DNA"/>
</dbReference>
<feature type="transmembrane region" description="Helical" evidence="11">
    <location>
        <begin position="501"/>
        <end position="521"/>
    </location>
</feature>
<comment type="subcellular location">
    <subcellularLocation>
        <location evidence="1">Endoplasmic reticulum membrane</location>
        <topology evidence="1">Multi-pass membrane protein</topology>
    </subcellularLocation>
</comment>
<evidence type="ECO:0000256" key="9">
    <source>
        <dbReference type="ARBA" id="ARBA00023136"/>
    </source>
</evidence>
<dbReference type="Proteomes" id="UP000275408">
    <property type="component" value="Unassembled WGS sequence"/>
</dbReference>
<keyword evidence="4" id="KW-0337">GPI-anchor biosynthesis</keyword>
<evidence type="ECO:0000256" key="1">
    <source>
        <dbReference type="ARBA" id="ARBA00004477"/>
    </source>
</evidence>
<keyword evidence="14" id="KW-1185">Reference proteome</keyword>
<proteinExistence type="inferred from homology"/>
<gene>
    <name evidence="13" type="ORF">pdam_00012242</name>
</gene>
<feature type="transmembrane region" description="Helical" evidence="11">
    <location>
        <begin position="778"/>
        <end position="797"/>
    </location>
</feature>
<feature type="transmembrane region" description="Helical" evidence="11">
    <location>
        <begin position="904"/>
        <end position="922"/>
    </location>
</feature>
<evidence type="ECO:0000256" key="3">
    <source>
        <dbReference type="ARBA" id="ARBA00005315"/>
    </source>
</evidence>
<dbReference type="PANTHER" id="PTHR23072">
    <property type="entry name" value="PHOSPHATIDYLINOSITOL GLYCAN-RELATED"/>
    <property type="match status" value="1"/>
</dbReference>
<evidence type="ECO:0000256" key="10">
    <source>
        <dbReference type="ARBA" id="ARBA00023180"/>
    </source>
</evidence>
<feature type="transmembrane region" description="Helical" evidence="11">
    <location>
        <begin position="947"/>
        <end position="970"/>
    </location>
</feature>
<sequence>MPHGHSVLIVLLLLCQILGLILFLRGFFPLKKAIDGRATNENLPPEPSFEGKGDLLPPKFGRVVIMLIDALRADFVYSEQIRMPFTQELIRLNKSFSFMAKAHPPTVTMPRIKALTTGGIPGFIDVVLNMDSSSLQEDSLISQMKFANKKLVFYGDDTWMKLFPGHFERTDGTTSFFVTDYTEVDNNVTRHIGKELRSNDWDVMILHYLGLDHIGHIAGPSSPLVAPKLLEMDQVVSDIYNEMLHWHQQRKAPSLLVLCGDHGMSEVGSHGGASLAETNTPLVFMSPLFENGGGEEFSKKQVQQIDLVPTLSLLLGLPVPKNSLGILLPELFGSHSAREKLRAMQLNSHQLSQVLITNGHSVDNMWEPQHAHKLHSDWLKSAEVDLSTTRNQITSATKVAKQYILALQKMSGHVTASLSNYNLHAMIYGIAILFQTLYWFVCGLLQLSFDMKTRDEMNFSATTVIVVSGAVLLVAVLHLSTCSSTVFGGSDILCSVTSLESIVLSSIFALLSGVTLGSVLIGLFHHFSSSQPFFWVVTSALSSLFQNKTCCFLVIGVFLHVVSLPSSSFVEEEHQTWYLLTSTLFVIIFLEKITSCKHLNETELHHRLVIKDEDSGNNKTHKCGKGKSFELYSKLGDASSHKNSHHSTISRHNADGLCLTSQDVDRIRTGTENAISNQDLSRSVSTSTGSGNHINEKRALGLEVMTSKRGILWKLLLCFVLLVLGRLSRSWNQTGIKWADRPDIGDWLVKPYNRNVLSLSYFVSLLFIVGFRYNCQNVLITLVFVVGVVSAYVYRTVTGSLQLPWIPNESITKGVPAARLTYCCVAIIAIGNVINLCRRKRNSNKKKTFQEYNFDVCGSLEGIQSALLLLEILLQRPHNAPLLAVFVVQEHILRKLLWKSQENTWLIVLSSFWMGHAMYFSLGNSNSLASVDISAGYVGLEDHIPVIVGPLTCVATYCGLLLWLMAAVLSIVRNARDVKSSLFYNQVTVFSPSSVLRYLTLPGSDPLFLLYVGICSAVSSVCLECLLTKVVVRSDEDSFVNFMCYCCTLLNEFSRENENNLFRET</sequence>
<dbReference type="GO" id="GO:0005789">
    <property type="term" value="C:endoplasmic reticulum membrane"/>
    <property type="evidence" value="ECO:0007669"/>
    <property type="project" value="UniProtKB-SubCell"/>
</dbReference>
<keyword evidence="7" id="KW-0256">Endoplasmic reticulum</keyword>
<comment type="pathway">
    <text evidence="2">Glycolipid biosynthesis; glycosylphosphatidylinositol-anchor biosynthesis.</text>
</comment>
<feature type="transmembrane region" description="Helical" evidence="11">
    <location>
        <begin position="711"/>
        <end position="732"/>
    </location>
</feature>
<dbReference type="Pfam" id="PF01663">
    <property type="entry name" value="Phosphodiest"/>
    <property type="match status" value="1"/>
</dbReference>
<comment type="caution">
    <text evidence="13">The sequence shown here is derived from an EMBL/GenBank/DDBJ whole genome shotgun (WGS) entry which is preliminary data.</text>
</comment>
<evidence type="ECO:0000256" key="11">
    <source>
        <dbReference type="SAM" id="Phobius"/>
    </source>
</evidence>
<evidence type="ECO:0000256" key="7">
    <source>
        <dbReference type="ARBA" id="ARBA00022824"/>
    </source>
</evidence>
<keyword evidence="5" id="KW-0808">Transferase</keyword>
<feature type="domain" description="GPI ethanolamine phosphate transferase 2 C-terminal" evidence="12">
    <location>
        <begin position="706"/>
        <end position="989"/>
    </location>
</feature>
<dbReference type="CDD" id="cd16024">
    <property type="entry name" value="GPI_EPT_2"/>
    <property type="match status" value="1"/>
</dbReference>
<reference evidence="13 14" key="1">
    <citation type="journal article" date="2018" name="Sci. Rep.">
        <title>Comparative analysis of the Pocillopora damicornis genome highlights role of immune system in coral evolution.</title>
        <authorList>
            <person name="Cunning R."/>
            <person name="Bay R.A."/>
            <person name="Gillette P."/>
            <person name="Baker A.C."/>
            <person name="Traylor-Knowles N."/>
        </authorList>
    </citation>
    <scope>NUCLEOTIDE SEQUENCE [LARGE SCALE GENOMIC DNA]</scope>
    <source>
        <strain evidence="13">RSMAS</strain>
        <tissue evidence="13">Whole animal</tissue>
    </source>
</reference>
<keyword evidence="9 11" id="KW-0472">Membrane</keyword>
<feature type="transmembrane region" description="Helical" evidence="11">
    <location>
        <begin position="817"/>
        <end position="837"/>
    </location>
</feature>
<evidence type="ECO:0000256" key="4">
    <source>
        <dbReference type="ARBA" id="ARBA00022502"/>
    </source>
</evidence>
<dbReference type="SUPFAM" id="SSF53649">
    <property type="entry name" value="Alkaline phosphatase-like"/>
    <property type="match status" value="1"/>
</dbReference>
<keyword evidence="8 11" id="KW-1133">Transmembrane helix</keyword>
<dbReference type="InterPro" id="IPR039527">
    <property type="entry name" value="PIGG/GPI7"/>
</dbReference>
<keyword evidence="6 11" id="KW-0812">Transmembrane</keyword>
<evidence type="ECO:0000313" key="14">
    <source>
        <dbReference type="Proteomes" id="UP000275408"/>
    </source>
</evidence>
<evidence type="ECO:0000256" key="2">
    <source>
        <dbReference type="ARBA" id="ARBA00004687"/>
    </source>
</evidence>
<dbReference type="InterPro" id="IPR002591">
    <property type="entry name" value="Phosphodiest/P_Trfase"/>
</dbReference>
<protein>
    <recommendedName>
        <fullName evidence="12">GPI ethanolamine phosphate transferase 2 C-terminal domain-containing protein</fullName>
    </recommendedName>
</protein>